<evidence type="ECO:0000259" key="2">
    <source>
        <dbReference type="Pfam" id="PF17820"/>
    </source>
</evidence>
<protein>
    <submittedName>
        <fullName evidence="3">Right-handed parallel beta-helix repeat-containing protein</fullName>
    </submittedName>
</protein>
<reference evidence="3" key="1">
    <citation type="submission" date="2021-06" db="EMBL/GenBank/DDBJ databases">
        <title>Bradyrhizobium sp. S2-20-1 Genome sequencing.</title>
        <authorList>
            <person name="Jin L."/>
        </authorList>
    </citation>
    <scope>NUCLEOTIDE SEQUENCE</scope>
    <source>
        <strain evidence="3">S2-20-1</strain>
    </source>
</reference>
<dbReference type="Gene3D" id="2.160.20.10">
    <property type="entry name" value="Single-stranded right-handed beta-helix, Pectin lyase-like"/>
    <property type="match status" value="2"/>
</dbReference>
<dbReference type="InterPro" id="IPR012334">
    <property type="entry name" value="Pectin_lyas_fold"/>
</dbReference>
<dbReference type="Pfam" id="PF17820">
    <property type="entry name" value="PDZ_6"/>
    <property type="match status" value="1"/>
</dbReference>
<dbReference type="SMART" id="SM00710">
    <property type="entry name" value="PbH1"/>
    <property type="match status" value="6"/>
</dbReference>
<dbReference type="InterPro" id="IPR041489">
    <property type="entry name" value="PDZ_6"/>
</dbReference>
<evidence type="ECO:0000313" key="3">
    <source>
        <dbReference type="EMBL" id="QWG11084.1"/>
    </source>
</evidence>
<dbReference type="AlphaFoldDB" id="A0A975RKW5"/>
<dbReference type="Pfam" id="PF13229">
    <property type="entry name" value="Beta_helix"/>
    <property type="match status" value="1"/>
</dbReference>
<evidence type="ECO:0000259" key="1">
    <source>
        <dbReference type="Pfam" id="PF13229"/>
    </source>
</evidence>
<dbReference type="Gene3D" id="2.30.42.10">
    <property type="match status" value="1"/>
</dbReference>
<dbReference type="Proteomes" id="UP000680839">
    <property type="component" value="Chromosome"/>
</dbReference>
<dbReference type="InterPro" id="IPR036034">
    <property type="entry name" value="PDZ_sf"/>
</dbReference>
<organism evidence="3 4">
    <name type="scientific">Bradyrhizobium sediminis</name>
    <dbReference type="NCBI Taxonomy" id="2840469"/>
    <lineage>
        <taxon>Bacteria</taxon>
        <taxon>Pseudomonadati</taxon>
        <taxon>Pseudomonadota</taxon>
        <taxon>Alphaproteobacteria</taxon>
        <taxon>Hyphomicrobiales</taxon>
        <taxon>Nitrobacteraceae</taxon>
        <taxon>Bradyrhizobium</taxon>
    </lineage>
</organism>
<evidence type="ECO:0000313" key="4">
    <source>
        <dbReference type="Proteomes" id="UP000680839"/>
    </source>
</evidence>
<dbReference type="InterPro" id="IPR011050">
    <property type="entry name" value="Pectin_lyase_fold/virulence"/>
</dbReference>
<gene>
    <name evidence="3" type="ORF">KMZ29_15010</name>
</gene>
<feature type="domain" description="Right handed beta helix" evidence="1">
    <location>
        <begin position="304"/>
        <end position="479"/>
    </location>
</feature>
<sequence>MITVVLAIMVSTPSRADVRANWDYLVGAFFSPVSPELARDLGIPEKASLVLGVGKGGPLDRAGIERGDVIVAIDNRLTEAGKSGNVTILRQGNRVTKTITTEQYDLDRAELVSPQTAAAPRTITVGPSGGGNYRTITAAIVKSSSGDTIIVQSGIYREELVAVSGIRIQTKDSGIVAVEAANPLRLVGVNNVSVDGVTPAIQSGPSPSGTGMVVQNASGITLKNFSVEVSGTQAGIAVSKSRDVLIRNVAISGGADTFGIRLSGSQAAIADSVLHGHKIGVGIGSGNRGVILQNLFAENQYAVVSKDSELTIRGNSIGGAGNFALALVGSRALIEANTIRDYQVGVDLTGVEATLTGNTASQNQNVVQIHGGNVRVTANTMYFNQGNGVTVETGKRDARLATARVDVGGNKISMHNGIAILAGSGTEAVISGNIVEANQHGILVLDGRAVISGNTVVYQKNKGLEIVGGQADVSLDHNLVAYNLIGVAVDVDAKARLNYNNVYGNLARREYPLLDGNYLRTDQLPTGSGDKFYISVMPADDLKGATDTAFDPGFGDTPGNYQPGANSELARLASEGHTIGAIAPGASKN</sequence>
<accession>A0A975RKW5</accession>
<dbReference type="InterPro" id="IPR039448">
    <property type="entry name" value="Beta_helix"/>
</dbReference>
<proteinExistence type="predicted"/>
<dbReference type="InterPro" id="IPR006626">
    <property type="entry name" value="PbH1"/>
</dbReference>
<dbReference type="SUPFAM" id="SSF50156">
    <property type="entry name" value="PDZ domain-like"/>
    <property type="match status" value="1"/>
</dbReference>
<dbReference type="SUPFAM" id="SSF51126">
    <property type="entry name" value="Pectin lyase-like"/>
    <property type="match status" value="2"/>
</dbReference>
<dbReference type="EMBL" id="CP076134">
    <property type="protein sequence ID" value="QWG11084.1"/>
    <property type="molecule type" value="Genomic_DNA"/>
</dbReference>
<name>A0A975RKW5_9BRAD</name>
<feature type="domain" description="PDZ" evidence="2">
    <location>
        <begin position="50"/>
        <end position="78"/>
    </location>
</feature>